<dbReference type="EMBL" id="QTSX02007209">
    <property type="protein sequence ID" value="KAJ9049668.1"/>
    <property type="molecule type" value="Genomic_DNA"/>
</dbReference>
<evidence type="ECO:0000313" key="1">
    <source>
        <dbReference type="EMBL" id="KAJ9049668.1"/>
    </source>
</evidence>
<name>A0ACC2RHU7_9FUNG</name>
<dbReference type="Proteomes" id="UP001165960">
    <property type="component" value="Unassembled WGS sequence"/>
</dbReference>
<proteinExistence type="predicted"/>
<keyword evidence="2" id="KW-1185">Reference proteome</keyword>
<evidence type="ECO:0000313" key="2">
    <source>
        <dbReference type="Proteomes" id="UP001165960"/>
    </source>
</evidence>
<accession>A0ACC2RHU7</accession>
<sequence length="119" mass="12918">MNVPSCWLLNTLKTHLRLYDNILELINCLDSPNSTQLLVGTYALFFALCQSSAPLDEFLDRFVVAAKAVFLPENTKIAFLCTAVDATAASLLLWADASTPPPGFDSPTLSAHCQLQSGK</sequence>
<comment type="caution">
    <text evidence="1">The sequence shown here is derived from an EMBL/GenBank/DDBJ whole genome shotgun (WGS) entry which is preliminary data.</text>
</comment>
<reference evidence="1" key="1">
    <citation type="submission" date="2022-04" db="EMBL/GenBank/DDBJ databases">
        <title>Genome of the entomopathogenic fungus Entomophthora muscae.</title>
        <authorList>
            <person name="Elya C."/>
            <person name="Lovett B.R."/>
            <person name="Lee E."/>
            <person name="Macias A.M."/>
            <person name="Hajek A.E."/>
            <person name="De Bivort B.L."/>
            <person name="Kasson M.T."/>
            <person name="De Fine Licht H.H."/>
            <person name="Stajich J.E."/>
        </authorList>
    </citation>
    <scope>NUCLEOTIDE SEQUENCE</scope>
    <source>
        <strain evidence="1">Berkeley</strain>
    </source>
</reference>
<protein>
    <submittedName>
        <fullName evidence="1">Uncharacterized protein</fullName>
    </submittedName>
</protein>
<gene>
    <name evidence="1" type="ORF">DSO57_1022043</name>
</gene>
<organism evidence="1 2">
    <name type="scientific">Entomophthora muscae</name>
    <dbReference type="NCBI Taxonomy" id="34485"/>
    <lineage>
        <taxon>Eukaryota</taxon>
        <taxon>Fungi</taxon>
        <taxon>Fungi incertae sedis</taxon>
        <taxon>Zoopagomycota</taxon>
        <taxon>Entomophthoromycotina</taxon>
        <taxon>Entomophthoromycetes</taxon>
        <taxon>Entomophthorales</taxon>
        <taxon>Entomophthoraceae</taxon>
        <taxon>Entomophthora</taxon>
    </lineage>
</organism>